<keyword evidence="3" id="KW-1185">Reference proteome</keyword>
<dbReference type="EMBL" id="BSYO01000022">
    <property type="protein sequence ID" value="GMH20942.1"/>
    <property type="molecule type" value="Genomic_DNA"/>
</dbReference>
<feature type="region of interest" description="Disordered" evidence="1">
    <location>
        <begin position="1"/>
        <end position="63"/>
    </location>
</feature>
<organism evidence="2 3">
    <name type="scientific">Nepenthes gracilis</name>
    <name type="common">Slender pitcher plant</name>
    <dbReference type="NCBI Taxonomy" id="150966"/>
    <lineage>
        <taxon>Eukaryota</taxon>
        <taxon>Viridiplantae</taxon>
        <taxon>Streptophyta</taxon>
        <taxon>Embryophyta</taxon>
        <taxon>Tracheophyta</taxon>
        <taxon>Spermatophyta</taxon>
        <taxon>Magnoliopsida</taxon>
        <taxon>eudicotyledons</taxon>
        <taxon>Gunneridae</taxon>
        <taxon>Pentapetalae</taxon>
        <taxon>Caryophyllales</taxon>
        <taxon>Nepenthaceae</taxon>
        <taxon>Nepenthes</taxon>
    </lineage>
</organism>
<evidence type="ECO:0000313" key="2">
    <source>
        <dbReference type="EMBL" id="GMH20942.1"/>
    </source>
</evidence>
<dbReference type="AlphaFoldDB" id="A0AAD3T2P8"/>
<protein>
    <submittedName>
        <fullName evidence="2">Uncharacterized protein</fullName>
    </submittedName>
</protein>
<name>A0AAD3T2P8_NEPGR</name>
<accession>A0AAD3T2P8</accession>
<proteinExistence type="predicted"/>
<sequence>MVNKPNASEQHALKRTRSSYTCRRNKASFSSRNQHGSEWLSQQGLNPRGRFSATSQTAKKSHPPLISQAIRCQLYSPSFMLHNIRCTDVIPPTGSHNIFMLHARPI</sequence>
<evidence type="ECO:0000256" key="1">
    <source>
        <dbReference type="SAM" id="MobiDB-lite"/>
    </source>
</evidence>
<evidence type="ECO:0000313" key="3">
    <source>
        <dbReference type="Proteomes" id="UP001279734"/>
    </source>
</evidence>
<dbReference type="Proteomes" id="UP001279734">
    <property type="component" value="Unassembled WGS sequence"/>
</dbReference>
<reference evidence="2" key="1">
    <citation type="submission" date="2023-05" db="EMBL/GenBank/DDBJ databases">
        <title>Nepenthes gracilis genome sequencing.</title>
        <authorList>
            <person name="Fukushima K."/>
        </authorList>
    </citation>
    <scope>NUCLEOTIDE SEQUENCE</scope>
    <source>
        <strain evidence="2">SING2019-196</strain>
    </source>
</reference>
<gene>
    <name evidence="2" type="ORF">Nepgr_022784</name>
</gene>
<feature type="compositionally biased region" description="Polar residues" evidence="1">
    <location>
        <begin position="18"/>
        <end position="45"/>
    </location>
</feature>
<comment type="caution">
    <text evidence="2">The sequence shown here is derived from an EMBL/GenBank/DDBJ whole genome shotgun (WGS) entry which is preliminary data.</text>
</comment>